<gene>
    <name evidence="1" type="ORF">GMARGA_LOCUS6463</name>
</gene>
<name>A0ABN7UJD1_GIGMA</name>
<keyword evidence="2" id="KW-1185">Reference proteome</keyword>
<reference evidence="1 2" key="1">
    <citation type="submission" date="2021-06" db="EMBL/GenBank/DDBJ databases">
        <authorList>
            <person name="Kallberg Y."/>
            <person name="Tangrot J."/>
            <person name="Rosling A."/>
        </authorList>
    </citation>
    <scope>NUCLEOTIDE SEQUENCE [LARGE SCALE GENOMIC DNA]</scope>
    <source>
        <strain evidence="1 2">120-4 pot B 10/14</strain>
    </source>
</reference>
<dbReference type="EMBL" id="CAJVQB010002933">
    <property type="protein sequence ID" value="CAG8592212.1"/>
    <property type="molecule type" value="Genomic_DNA"/>
</dbReference>
<comment type="caution">
    <text evidence="1">The sequence shown here is derived from an EMBL/GenBank/DDBJ whole genome shotgun (WGS) entry which is preliminary data.</text>
</comment>
<protein>
    <submittedName>
        <fullName evidence="1">40923_t:CDS:1</fullName>
    </submittedName>
</protein>
<dbReference type="Proteomes" id="UP000789901">
    <property type="component" value="Unassembled WGS sequence"/>
</dbReference>
<accession>A0ABN7UJD1</accession>
<sequence>MNEEIRNIGKLYQMEIKVNFEEHKMVKTIKEKIETIQEYQKMIYKARKLENKITHRQEIENHIERRYNNFASNTKKMIDKPTEIKDEIKKYFEKWTKHNPINMEEREKWEEVYKPIERIDES</sequence>
<proteinExistence type="predicted"/>
<organism evidence="1 2">
    <name type="scientific">Gigaspora margarita</name>
    <dbReference type="NCBI Taxonomy" id="4874"/>
    <lineage>
        <taxon>Eukaryota</taxon>
        <taxon>Fungi</taxon>
        <taxon>Fungi incertae sedis</taxon>
        <taxon>Mucoromycota</taxon>
        <taxon>Glomeromycotina</taxon>
        <taxon>Glomeromycetes</taxon>
        <taxon>Diversisporales</taxon>
        <taxon>Gigasporaceae</taxon>
        <taxon>Gigaspora</taxon>
    </lineage>
</organism>
<evidence type="ECO:0000313" key="1">
    <source>
        <dbReference type="EMBL" id="CAG8592212.1"/>
    </source>
</evidence>
<evidence type="ECO:0000313" key="2">
    <source>
        <dbReference type="Proteomes" id="UP000789901"/>
    </source>
</evidence>